<dbReference type="Pfam" id="PF00588">
    <property type="entry name" value="SpoU_methylase"/>
    <property type="match status" value="1"/>
</dbReference>
<dbReference type="EMBL" id="UOFU01000017">
    <property type="protein sequence ID" value="VAW93127.1"/>
    <property type="molecule type" value="Genomic_DNA"/>
</dbReference>
<comment type="similarity">
    <text evidence="1">Belongs to the class IV-like SAM-binding methyltransferase superfamily. RNA methyltransferase TrmH family.</text>
</comment>
<organism evidence="6">
    <name type="scientific">hydrothermal vent metagenome</name>
    <dbReference type="NCBI Taxonomy" id="652676"/>
    <lineage>
        <taxon>unclassified sequences</taxon>
        <taxon>metagenomes</taxon>
        <taxon>ecological metagenomes</taxon>
    </lineage>
</organism>
<dbReference type="InterPro" id="IPR004384">
    <property type="entry name" value="RNA_MeTrfase_TrmJ/LasT"/>
</dbReference>
<keyword evidence="3 6" id="KW-0808">Transferase</keyword>
<dbReference type="Gene3D" id="1.10.8.590">
    <property type="match status" value="1"/>
</dbReference>
<evidence type="ECO:0000259" key="5">
    <source>
        <dbReference type="Pfam" id="PF00588"/>
    </source>
</evidence>
<evidence type="ECO:0000256" key="4">
    <source>
        <dbReference type="ARBA" id="ARBA00022691"/>
    </source>
</evidence>
<name>A0A3B1A0K2_9ZZZZ</name>
<dbReference type="GO" id="GO:0003723">
    <property type="term" value="F:RNA binding"/>
    <property type="evidence" value="ECO:0007669"/>
    <property type="project" value="InterPro"/>
</dbReference>
<dbReference type="SUPFAM" id="SSF75217">
    <property type="entry name" value="alpha/beta knot"/>
    <property type="match status" value="1"/>
</dbReference>
<dbReference type="NCBIfam" id="NF011694">
    <property type="entry name" value="PRK15114.1"/>
    <property type="match status" value="1"/>
</dbReference>
<dbReference type="GO" id="GO:0002128">
    <property type="term" value="P:tRNA nucleoside ribose methylation"/>
    <property type="evidence" value="ECO:0007669"/>
    <property type="project" value="TreeGrafter"/>
</dbReference>
<dbReference type="EC" id="2.1.1.200" evidence="6"/>
<evidence type="ECO:0000256" key="1">
    <source>
        <dbReference type="ARBA" id="ARBA00007228"/>
    </source>
</evidence>
<dbReference type="FunFam" id="3.40.1280.10:FF:000006">
    <property type="entry name" value="Uncharacterized tRNA/rRNA methyltransferase HI_0380"/>
    <property type="match status" value="1"/>
</dbReference>
<dbReference type="PANTHER" id="PTHR42786:SF2">
    <property type="entry name" value="TRNA (CYTIDINE_URIDINE-2'-O-)-METHYLTRANSFERASE TRMJ"/>
    <property type="match status" value="1"/>
</dbReference>
<dbReference type="InterPro" id="IPR001537">
    <property type="entry name" value="SpoU_MeTrfase"/>
</dbReference>
<sequence length="242" mass="26670">MLNRVRIVLVDTSHPGNIGAVARAMKNMCLSQLYLVQPQQFPHAEATARASGADDLLASAVVCDSLPEALAGCGLVVGASARLRHLKLPQWDPRQCAERVVDEARQRDVAIIFGRENSGLTNEELALCHYLLHIPSNPDYSSLNIAAAVQVVAYELMMASGAPSVAVVEGESESSASADEMERFYAHLRETLVDIGFLNPDNPRVMMRRLRRLFNRARPNQVEMNILRGILTASQKPRSRQK</sequence>
<dbReference type="GO" id="GO:0160206">
    <property type="term" value="F:tRNA (cytidine(32)/uridine(32)-2'-O)-methyltransferase activity"/>
    <property type="evidence" value="ECO:0007669"/>
    <property type="project" value="UniProtKB-EC"/>
</dbReference>
<keyword evidence="2 6" id="KW-0489">Methyltransferase</keyword>
<protein>
    <submittedName>
        <fullName evidence="6">tRNA (Cytidine(32)/uridine(32)-2'-O)-methyltransferase</fullName>
        <ecNumber evidence="6">2.1.1.200</ecNumber>
    </submittedName>
</protein>
<keyword evidence="4" id="KW-0949">S-adenosyl-L-methionine</keyword>
<dbReference type="Gene3D" id="3.40.1280.10">
    <property type="match status" value="1"/>
</dbReference>
<dbReference type="PIRSF" id="PIRSF004808">
    <property type="entry name" value="LasT"/>
    <property type="match status" value="1"/>
</dbReference>
<dbReference type="AlphaFoldDB" id="A0A3B1A0K2"/>
<feature type="domain" description="tRNA/rRNA methyltransferase SpoU type" evidence="5">
    <location>
        <begin position="5"/>
        <end position="154"/>
    </location>
</feature>
<evidence type="ECO:0000256" key="2">
    <source>
        <dbReference type="ARBA" id="ARBA00022603"/>
    </source>
</evidence>
<reference evidence="6" key="1">
    <citation type="submission" date="2018-06" db="EMBL/GenBank/DDBJ databases">
        <authorList>
            <person name="Zhirakovskaya E."/>
        </authorList>
    </citation>
    <scope>NUCLEOTIDE SEQUENCE</scope>
</reference>
<dbReference type="InterPro" id="IPR029028">
    <property type="entry name" value="Alpha/beta_knot_MTases"/>
</dbReference>
<accession>A0A3B1A0K2</accession>
<dbReference type="InterPro" id="IPR029026">
    <property type="entry name" value="tRNA_m1G_MTases_N"/>
</dbReference>
<dbReference type="NCBIfam" id="TIGR00050">
    <property type="entry name" value="rRNA_methyl_1"/>
    <property type="match status" value="1"/>
</dbReference>
<dbReference type="CDD" id="cd18093">
    <property type="entry name" value="SpoU-like_TrmJ"/>
    <property type="match status" value="1"/>
</dbReference>
<dbReference type="PANTHER" id="PTHR42786">
    <property type="entry name" value="TRNA/RRNA METHYLTRANSFERASE"/>
    <property type="match status" value="1"/>
</dbReference>
<dbReference type="GO" id="GO:0005829">
    <property type="term" value="C:cytosol"/>
    <property type="evidence" value="ECO:0007669"/>
    <property type="project" value="TreeGrafter"/>
</dbReference>
<proteinExistence type="inferred from homology"/>
<evidence type="ECO:0000313" key="6">
    <source>
        <dbReference type="EMBL" id="VAW93127.1"/>
    </source>
</evidence>
<gene>
    <name evidence="6" type="ORF">MNBD_GAMMA20-1510</name>
</gene>
<evidence type="ECO:0000256" key="3">
    <source>
        <dbReference type="ARBA" id="ARBA00022679"/>
    </source>
</evidence>